<evidence type="ECO:0000256" key="4">
    <source>
        <dbReference type="RuleBase" id="RU003345"/>
    </source>
</evidence>
<dbReference type="Proteomes" id="UP000553706">
    <property type="component" value="Unassembled WGS sequence"/>
</dbReference>
<dbReference type="FunFam" id="3.40.309.10:FF:000012">
    <property type="entry name" value="Betaine aldehyde dehydrogenase"/>
    <property type="match status" value="1"/>
</dbReference>
<dbReference type="EC" id="1.2.1.3" evidence="6"/>
<dbReference type="RefSeq" id="WP_183265929.1">
    <property type="nucleotide sequence ID" value="NZ_JACHFJ010000003.1"/>
</dbReference>
<dbReference type="Pfam" id="PF00171">
    <property type="entry name" value="Aldedh"/>
    <property type="match status" value="1"/>
</dbReference>
<evidence type="ECO:0000256" key="3">
    <source>
        <dbReference type="PROSITE-ProRule" id="PRU10007"/>
    </source>
</evidence>
<evidence type="ECO:0000256" key="2">
    <source>
        <dbReference type="ARBA" id="ARBA00023002"/>
    </source>
</evidence>
<dbReference type="FunFam" id="3.40.605.10:FF:000007">
    <property type="entry name" value="NAD/NADP-dependent betaine aldehyde dehydrogenase"/>
    <property type="match status" value="1"/>
</dbReference>
<dbReference type="PROSITE" id="PS00687">
    <property type="entry name" value="ALDEHYDE_DEHYDR_GLU"/>
    <property type="match status" value="1"/>
</dbReference>
<dbReference type="GO" id="GO:0004029">
    <property type="term" value="F:aldehyde dehydrogenase (NAD+) activity"/>
    <property type="evidence" value="ECO:0007669"/>
    <property type="project" value="UniProtKB-EC"/>
</dbReference>
<dbReference type="InterPro" id="IPR015590">
    <property type="entry name" value="Aldehyde_DH_dom"/>
</dbReference>
<evidence type="ECO:0000256" key="1">
    <source>
        <dbReference type="ARBA" id="ARBA00009986"/>
    </source>
</evidence>
<dbReference type="InterPro" id="IPR016161">
    <property type="entry name" value="Ald_DH/histidinol_DH"/>
</dbReference>
<dbReference type="AlphaFoldDB" id="A0A840VRK9"/>
<comment type="caution">
    <text evidence="6">The sequence shown here is derived from an EMBL/GenBank/DDBJ whole genome shotgun (WGS) entry which is preliminary data.</text>
</comment>
<protein>
    <submittedName>
        <fullName evidence="6">Aldehyde dehydrogenase (NAD+)</fullName>
        <ecNumber evidence="6">1.2.1.3</ecNumber>
    </submittedName>
</protein>
<evidence type="ECO:0000259" key="5">
    <source>
        <dbReference type="Pfam" id="PF00171"/>
    </source>
</evidence>
<evidence type="ECO:0000313" key="7">
    <source>
        <dbReference type="Proteomes" id="UP000553706"/>
    </source>
</evidence>
<keyword evidence="2 4" id="KW-0560">Oxidoreductase</keyword>
<name>A0A840VRK9_9PROT</name>
<gene>
    <name evidence="6" type="ORF">HNP71_001163</name>
</gene>
<dbReference type="InterPro" id="IPR016163">
    <property type="entry name" value="Ald_DH_C"/>
</dbReference>
<dbReference type="PANTHER" id="PTHR42804">
    <property type="entry name" value="ALDEHYDE DEHYDROGENASE"/>
    <property type="match status" value="1"/>
</dbReference>
<dbReference type="EMBL" id="JACHFJ010000003">
    <property type="protein sequence ID" value="MBB5372912.1"/>
    <property type="molecule type" value="Genomic_DNA"/>
</dbReference>
<reference evidence="6 7" key="1">
    <citation type="submission" date="2020-08" db="EMBL/GenBank/DDBJ databases">
        <title>Genomic Encyclopedia of Type Strains, Phase IV (KMG-IV): sequencing the most valuable type-strain genomes for metagenomic binning, comparative biology and taxonomic classification.</title>
        <authorList>
            <person name="Goeker M."/>
        </authorList>
    </citation>
    <scope>NUCLEOTIDE SEQUENCE [LARGE SCALE GENOMIC DNA]</scope>
    <source>
        <strain evidence="6 7">DSM 27026</strain>
    </source>
</reference>
<organism evidence="6 7">
    <name type="scientific">Acidocella aromatica</name>
    <dbReference type="NCBI Taxonomy" id="1303579"/>
    <lineage>
        <taxon>Bacteria</taxon>
        <taxon>Pseudomonadati</taxon>
        <taxon>Pseudomonadota</taxon>
        <taxon>Alphaproteobacteria</taxon>
        <taxon>Acetobacterales</taxon>
        <taxon>Acidocellaceae</taxon>
        <taxon>Acidocella</taxon>
    </lineage>
</organism>
<sequence length="475" mass="51111">MSHNLQFYIDGAWVDPIEPRVIDVINPATEQPFTQISIGTAADVDRAVTAARRAFESFSQTTREERLALLKRIQEVYLKRYDDVAEAIRLEMGAPVTLATKSQAAIGAGHIGQIIKVLEEFEFDEMQGNTLITREAFGVIGMITPWNWPMNQITCKVCPAIAAGCTMVLKPSEIAPIDAVVFSEIMHEAGVPAGVFNMVQGLGADVGSAISAHPDIDMISFTGSTRAGVLISKAASETVKKVHLELGGKSPNILLDDANIAASVASGIVDVMQNTGQSCNAPTRMFVPRKFRDTALAAAKTAADGIVVGNPESPETYMGPVISELQFNKIQALIQAGIDEGATVVAGGTGRPAGLNVGYYVRPTVFADVTPDMRVAREEIFGPVLSILFYDTEEDAVRMANDTVYGLAAYIQSGSHERAQKLSRRLRAGNVYINNPKGDLNAPFGGYKQSGNGREWGVWGLEEFLEIKGVVGYAR</sequence>
<evidence type="ECO:0000313" key="6">
    <source>
        <dbReference type="EMBL" id="MBB5372912.1"/>
    </source>
</evidence>
<keyword evidence="7" id="KW-1185">Reference proteome</keyword>
<dbReference type="SUPFAM" id="SSF53720">
    <property type="entry name" value="ALDH-like"/>
    <property type="match status" value="1"/>
</dbReference>
<feature type="domain" description="Aldehyde dehydrogenase" evidence="5">
    <location>
        <begin position="13"/>
        <end position="469"/>
    </location>
</feature>
<dbReference type="InterPro" id="IPR016162">
    <property type="entry name" value="Ald_DH_N"/>
</dbReference>
<dbReference type="InterPro" id="IPR029510">
    <property type="entry name" value="Ald_DH_CS_GLU"/>
</dbReference>
<feature type="active site" evidence="3">
    <location>
        <position position="245"/>
    </location>
</feature>
<dbReference type="CDD" id="cd07138">
    <property type="entry name" value="ALDH_CddD_SSP0762"/>
    <property type="match status" value="1"/>
</dbReference>
<dbReference type="Gene3D" id="3.40.605.10">
    <property type="entry name" value="Aldehyde Dehydrogenase, Chain A, domain 1"/>
    <property type="match status" value="1"/>
</dbReference>
<proteinExistence type="inferred from homology"/>
<comment type="similarity">
    <text evidence="1 4">Belongs to the aldehyde dehydrogenase family.</text>
</comment>
<dbReference type="Gene3D" id="3.40.309.10">
    <property type="entry name" value="Aldehyde Dehydrogenase, Chain A, domain 2"/>
    <property type="match status" value="1"/>
</dbReference>
<accession>A0A840VRK9</accession>
<dbReference type="PANTHER" id="PTHR42804:SF1">
    <property type="entry name" value="ALDEHYDE DEHYDROGENASE-RELATED"/>
    <property type="match status" value="1"/>
</dbReference>